<proteinExistence type="predicted"/>
<dbReference type="SUPFAM" id="SSF109709">
    <property type="entry name" value="KorB DNA-binding domain-like"/>
    <property type="match status" value="1"/>
</dbReference>
<geneLocation type="plasmid" evidence="3 4">
    <name>p888-76-1</name>
</geneLocation>
<dbReference type="PANTHER" id="PTHR33375:SF7">
    <property type="entry name" value="CHROMOSOME 2-PARTITIONING PROTEIN PARB-RELATED"/>
    <property type="match status" value="1"/>
</dbReference>
<dbReference type="SMART" id="SM00470">
    <property type="entry name" value="ParB"/>
    <property type="match status" value="1"/>
</dbReference>
<dbReference type="EMBL" id="CP019446">
    <property type="protein sequence ID" value="APZ07802.1"/>
    <property type="molecule type" value="Genomic_DNA"/>
</dbReference>
<dbReference type="AlphaFoldDB" id="A0A831EEX3"/>
<feature type="region of interest" description="Disordered" evidence="1">
    <location>
        <begin position="643"/>
        <end position="668"/>
    </location>
</feature>
<name>A0A831EEX3_9ENTR</name>
<dbReference type="PANTHER" id="PTHR33375">
    <property type="entry name" value="CHROMOSOME-PARTITIONING PROTEIN PARB-RELATED"/>
    <property type="match status" value="1"/>
</dbReference>
<accession>A0A831EEX3</accession>
<sequence length="668" mass="72840">MVTTHTTAKPATRKARTKKAAAAPAAVEAALQQAPVEYVPYSRLTRSDYNVRIVPHTDEEIAGYAASIKALGFLHNLVVVDHPDGLLGVVCGSGRTRATGVLVAEGFTGADEPFVPVKRIPAHLAVAASMAENEKSRKMHPAEQVTGFRRMAEQGSTPAQIGDLFGFTARHVQRILSLANLAPALIEELMHDRITLELCQVMTLEHDHARQVDIWNSAKEAFGSGMPSAGWLKGQVNSIKMDMASAAFRFVGEDAYVAAGGVVDRDLFSDEGQGFADRLLTQRLLLDKLAAEAARLQREEGWAWSESRMDEITLRDAQTLRVCLPEPELTDEERATVVGLEQKLLESETEEDENALQQRIEDIESAARARLFTPAYKAAHGVVVSFESGGFCIQRGVKRVEPAQENGAEEDELPATDPATDRVITIRTPGIPADAFSEKLVRAMSSERTLAVQAALSGRPHVALALLTWTLCRNVFGRIGGRVQAPLGVSIRDCTWSLTSDAPSGKQGAGWRVMQDMKGALLLTLPPLWETDFRTMLDLSTEQLHTLLSYCVASGINGVQERQYGRTGDSSLETLESALDFDLRDWWQPDADYFGSISKDQIGDALAEAGHQDRAREAMKLKKGEAAKLAAATLAETRWVPDWMTRPQPDVPATLNDTADDTADHNAA</sequence>
<evidence type="ECO:0000313" key="3">
    <source>
        <dbReference type="EMBL" id="APZ07802.1"/>
    </source>
</evidence>
<gene>
    <name evidence="3" type="ORF">BWI95_22410</name>
</gene>
<reference evidence="3 4" key="1">
    <citation type="submission" date="2017-01" db="EMBL/GenBank/DDBJ databases">
        <authorList>
            <person name="Cao J.-M."/>
        </authorList>
    </citation>
    <scope>NUCLEOTIDE SEQUENCE [LARGE SCALE GENOMIC DNA]</scope>
    <source>
        <strain evidence="3 4">888-76</strain>
        <plasmid evidence="3 4">p888-76-1</plasmid>
    </source>
</reference>
<keyword evidence="4" id="KW-1185">Reference proteome</keyword>
<evidence type="ECO:0000259" key="2">
    <source>
        <dbReference type="SMART" id="SM00470"/>
    </source>
</evidence>
<feature type="domain" description="ParB-like N-terminal" evidence="2">
    <location>
        <begin position="37"/>
        <end position="134"/>
    </location>
</feature>
<dbReference type="InterPro" id="IPR050336">
    <property type="entry name" value="Chromosome_partition/occlusion"/>
</dbReference>
<dbReference type="Proteomes" id="UP000187148">
    <property type="component" value="Plasmid p888-76-1"/>
</dbReference>
<dbReference type="GO" id="GO:0007059">
    <property type="term" value="P:chromosome segregation"/>
    <property type="evidence" value="ECO:0007669"/>
    <property type="project" value="TreeGrafter"/>
</dbReference>
<protein>
    <recommendedName>
        <fullName evidence="2">ParB-like N-terminal domain-containing protein</fullName>
    </recommendedName>
</protein>
<dbReference type="CDD" id="cd16406">
    <property type="entry name" value="ParB_N_like"/>
    <property type="match status" value="1"/>
</dbReference>
<dbReference type="InterPro" id="IPR003115">
    <property type="entry name" value="ParB_N"/>
</dbReference>
<evidence type="ECO:0000313" key="4">
    <source>
        <dbReference type="Proteomes" id="UP000187148"/>
    </source>
</evidence>
<keyword evidence="3" id="KW-0614">Plasmid</keyword>
<organism evidence="3 4">
    <name type="scientific">Kosakonia cowanii JCM 10956 = DSM 18146</name>
    <dbReference type="NCBI Taxonomy" id="1300165"/>
    <lineage>
        <taxon>Bacteria</taxon>
        <taxon>Pseudomonadati</taxon>
        <taxon>Pseudomonadota</taxon>
        <taxon>Gammaproteobacteria</taxon>
        <taxon>Enterobacterales</taxon>
        <taxon>Enterobacteriaceae</taxon>
        <taxon>Kosakonia</taxon>
    </lineage>
</organism>
<dbReference type="GO" id="GO:0005694">
    <property type="term" value="C:chromosome"/>
    <property type="evidence" value="ECO:0007669"/>
    <property type="project" value="TreeGrafter"/>
</dbReference>
<dbReference type="InterPro" id="IPR036086">
    <property type="entry name" value="ParB/Sulfiredoxin_sf"/>
</dbReference>
<dbReference type="KEGG" id="kco:BWI95_22410"/>
<dbReference type="SUPFAM" id="SSF110849">
    <property type="entry name" value="ParB/Sulfiredoxin"/>
    <property type="match status" value="1"/>
</dbReference>
<evidence type="ECO:0000256" key="1">
    <source>
        <dbReference type="SAM" id="MobiDB-lite"/>
    </source>
</evidence>
<dbReference type="RefSeq" id="WP_076770389.1">
    <property type="nucleotide sequence ID" value="NZ_CP019446.1"/>
</dbReference>
<dbReference type="Gene3D" id="1.10.10.2830">
    <property type="match status" value="1"/>
</dbReference>